<dbReference type="OrthoDB" id="10261556at2759"/>
<accession>A0A8H6I8D0</accession>
<dbReference type="Gene3D" id="3.40.50.300">
    <property type="entry name" value="P-loop containing nucleotide triphosphate hydrolases"/>
    <property type="match status" value="2"/>
</dbReference>
<dbReference type="GO" id="GO:0005737">
    <property type="term" value="C:cytoplasm"/>
    <property type="evidence" value="ECO:0007669"/>
    <property type="project" value="TreeGrafter"/>
</dbReference>
<evidence type="ECO:0000256" key="1">
    <source>
        <dbReference type="ARBA" id="ARBA00005446"/>
    </source>
</evidence>
<evidence type="ECO:0000313" key="9">
    <source>
        <dbReference type="Proteomes" id="UP000521943"/>
    </source>
</evidence>
<feature type="region of interest" description="Disordered" evidence="6">
    <location>
        <begin position="326"/>
        <end position="357"/>
    </location>
</feature>
<keyword evidence="3" id="KW-0413">Isomerase</keyword>
<dbReference type="PANTHER" id="PTHR13710:SF105">
    <property type="entry name" value="ATP-DEPENDENT DNA HELICASE Q1"/>
    <property type="match status" value="1"/>
</dbReference>
<evidence type="ECO:0000313" key="8">
    <source>
        <dbReference type="EMBL" id="KAF6759687.1"/>
    </source>
</evidence>
<dbReference type="GO" id="GO:0000724">
    <property type="term" value="P:double-strand break repair via homologous recombination"/>
    <property type="evidence" value="ECO:0007669"/>
    <property type="project" value="TreeGrafter"/>
</dbReference>
<evidence type="ECO:0000256" key="6">
    <source>
        <dbReference type="SAM" id="MobiDB-lite"/>
    </source>
</evidence>
<evidence type="ECO:0000259" key="7">
    <source>
        <dbReference type="PROSITE" id="PS51192"/>
    </source>
</evidence>
<evidence type="ECO:0000256" key="2">
    <source>
        <dbReference type="ARBA" id="ARBA00023125"/>
    </source>
</evidence>
<dbReference type="InterPro" id="IPR011545">
    <property type="entry name" value="DEAD/DEAH_box_helicase_dom"/>
</dbReference>
<comment type="catalytic activity">
    <reaction evidence="4">
        <text>Couples ATP hydrolysis with the unwinding of duplex DNA by translocating in the 3'-5' direction.</text>
        <dbReference type="EC" id="5.6.2.4"/>
    </reaction>
</comment>
<dbReference type="SMART" id="SM00487">
    <property type="entry name" value="DEXDc"/>
    <property type="match status" value="1"/>
</dbReference>
<dbReference type="InterPro" id="IPR027417">
    <property type="entry name" value="P-loop_NTPase"/>
</dbReference>
<keyword evidence="8" id="KW-0378">Hydrolase</keyword>
<feature type="region of interest" description="Disordered" evidence="6">
    <location>
        <begin position="430"/>
        <end position="453"/>
    </location>
</feature>
<evidence type="ECO:0000256" key="4">
    <source>
        <dbReference type="ARBA" id="ARBA00034617"/>
    </source>
</evidence>
<dbReference type="GO" id="GO:0005524">
    <property type="term" value="F:ATP binding"/>
    <property type="evidence" value="ECO:0007669"/>
    <property type="project" value="InterPro"/>
</dbReference>
<dbReference type="PANTHER" id="PTHR13710">
    <property type="entry name" value="DNA HELICASE RECQ FAMILY MEMBER"/>
    <property type="match status" value="1"/>
</dbReference>
<evidence type="ECO:0000256" key="3">
    <source>
        <dbReference type="ARBA" id="ARBA00023235"/>
    </source>
</evidence>
<dbReference type="GO" id="GO:0003677">
    <property type="term" value="F:DNA binding"/>
    <property type="evidence" value="ECO:0007669"/>
    <property type="project" value="UniProtKB-KW"/>
</dbReference>
<dbReference type="GO" id="GO:0009378">
    <property type="term" value="F:four-way junction helicase activity"/>
    <property type="evidence" value="ECO:0007669"/>
    <property type="project" value="TreeGrafter"/>
</dbReference>
<reference evidence="8 9" key="1">
    <citation type="submission" date="2020-07" db="EMBL/GenBank/DDBJ databases">
        <title>Comparative genomics of pyrophilous fungi reveals a link between fire events and developmental genes.</title>
        <authorList>
            <consortium name="DOE Joint Genome Institute"/>
            <person name="Steindorff A.S."/>
            <person name="Carver A."/>
            <person name="Calhoun S."/>
            <person name="Stillman K."/>
            <person name="Liu H."/>
            <person name="Lipzen A."/>
            <person name="Pangilinan J."/>
            <person name="Labutti K."/>
            <person name="Bruns T.D."/>
            <person name="Grigoriev I.V."/>
        </authorList>
    </citation>
    <scope>NUCLEOTIDE SEQUENCE [LARGE SCALE GENOMIC DNA]</scope>
    <source>
        <strain evidence="8 9">CBS 144469</strain>
    </source>
</reference>
<name>A0A8H6I8D0_9AGAR</name>
<dbReference type="EMBL" id="JACGCI010000014">
    <property type="protein sequence ID" value="KAF6759687.1"/>
    <property type="molecule type" value="Genomic_DNA"/>
</dbReference>
<comment type="caution">
    <text evidence="8">The sequence shown here is derived from an EMBL/GenBank/DDBJ whole genome shotgun (WGS) entry which is preliminary data.</text>
</comment>
<keyword evidence="9" id="KW-1185">Reference proteome</keyword>
<evidence type="ECO:0000256" key="5">
    <source>
        <dbReference type="ARBA" id="ARBA00034808"/>
    </source>
</evidence>
<feature type="compositionally biased region" description="Basic and acidic residues" evidence="6">
    <location>
        <begin position="430"/>
        <end position="444"/>
    </location>
</feature>
<feature type="domain" description="Helicase ATP-binding" evidence="7">
    <location>
        <begin position="19"/>
        <end position="185"/>
    </location>
</feature>
<keyword evidence="2" id="KW-0238">DNA-binding</keyword>
<gene>
    <name evidence="8" type="ORF">DFP72DRAFT_988564</name>
</gene>
<dbReference type="SUPFAM" id="SSF52540">
    <property type="entry name" value="P-loop containing nucleoside triphosphate hydrolases"/>
    <property type="match status" value="1"/>
</dbReference>
<dbReference type="GO" id="GO:0043138">
    <property type="term" value="F:3'-5' DNA helicase activity"/>
    <property type="evidence" value="ECO:0007669"/>
    <property type="project" value="UniProtKB-EC"/>
</dbReference>
<dbReference type="AlphaFoldDB" id="A0A8H6I8D0"/>
<dbReference type="GO" id="GO:0005694">
    <property type="term" value="C:chromosome"/>
    <property type="evidence" value="ECO:0007669"/>
    <property type="project" value="TreeGrafter"/>
</dbReference>
<sequence>MKTVFKWTRSPRQFQLDAVKAQLEKKDVLIHAGTGSGKTVVAAGPHAHPLAKGKVTIMVSPLIALQEEQVKTFENEFGLRAKAINSSHGGLSLRNMQEIRHGLWQIVVISPEMLLSKVFITQVIRHPDMLKRILGLVVDEAHKYGTLGILKALLPRGTPFVAMSATLPPRVRNDVLSKLQYDLRHFLDLNIENDRHNVSIIIRAMHHAMNTYRDLWFLIPAVLRSILDIKKAFVYADTIHVARDIEDYLYSLCPEAMRKEGFIRPYSAAFSVEYREAGCNIPDIDIVVQWKLPASFVQRAGRAARGSGRTGLAVLLVEKSSSDVSREVENEGKKKKSRKSKVREASTYPKPKSPKEYAELRGVLRGGHDKANDSTGNGKDIPLDLLVIDEGLYSFVQTGGCRRGVLTQVFRNEVPEPTVLCCDNCSPELLDRTRPAPPQTDKRSSNPKRGVPSEDVMEALHLWRVEIAKRDHSKALISGLGLLSDDLVELFVVAWSNRDGGGAREAGGSKMGVVREVQD</sequence>
<dbReference type="PROSITE" id="PS51192">
    <property type="entry name" value="HELICASE_ATP_BIND_1"/>
    <property type="match status" value="1"/>
</dbReference>
<dbReference type="EC" id="5.6.2.4" evidence="5"/>
<proteinExistence type="inferred from homology"/>
<dbReference type="Pfam" id="PF00270">
    <property type="entry name" value="DEAD"/>
    <property type="match status" value="1"/>
</dbReference>
<organism evidence="8 9">
    <name type="scientific">Ephemerocybe angulata</name>
    <dbReference type="NCBI Taxonomy" id="980116"/>
    <lineage>
        <taxon>Eukaryota</taxon>
        <taxon>Fungi</taxon>
        <taxon>Dikarya</taxon>
        <taxon>Basidiomycota</taxon>
        <taxon>Agaricomycotina</taxon>
        <taxon>Agaricomycetes</taxon>
        <taxon>Agaricomycetidae</taxon>
        <taxon>Agaricales</taxon>
        <taxon>Agaricineae</taxon>
        <taxon>Psathyrellaceae</taxon>
        <taxon>Ephemerocybe</taxon>
    </lineage>
</organism>
<dbReference type="GO" id="GO:0016787">
    <property type="term" value="F:hydrolase activity"/>
    <property type="evidence" value="ECO:0007669"/>
    <property type="project" value="UniProtKB-KW"/>
</dbReference>
<protein>
    <recommendedName>
        <fullName evidence="5">DNA 3'-5' helicase</fullName>
        <ecNumber evidence="5">5.6.2.4</ecNumber>
    </recommendedName>
</protein>
<dbReference type="Proteomes" id="UP000521943">
    <property type="component" value="Unassembled WGS sequence"/>
</dbReference>
<comment type="similarity">
    <text evidence="1">Belongs to the helicase family. RecQ subfamily.</text>
</comment>
<dbReference type="InterPro" id="IPR014001">
    <property type="entry name" value="Helicase_ATP-bd"/>
</dbReference>